<dbReference type="SUPFAM" id="SSF56935">
    <property type="entry name" value="Porins"/>
    <property type="match status" value="1"/>
</dbReference>
<evidence type="ECO:0000256" key="5">
    <source>
        <dbReference type="ARBA" id="ARBA00022729"/>
    </source>
</evidence>
<dbReference type="PROSITE" id="PS01156">
    <property type="entry name" value="TONB_DEPENDENT_REC_2"/>
    <property type="match status" value="1"/>
</dbReference>
<dbReference type="GO" id="GO:0009279">
    <property type="term" value="C:cell outer membrane"/>
    <property type="evidence" value="ECO:0007669"/>
    <property type="project" value="UniProtKB-SubCell"/>
</dbReference>
<feature type="domain" description="TonB-dependent receptor plug" evidence="14">
    <location>
        <begin position="46"/>
        <end position="136"/>
    </location>
</feature>
<feature type="chain" id="PRO_5009209645" description="TonB-dependent receptor" evidence="12">
    <location>
        <begin position="32"/>
        <end position="711"/>
    </location>
</feature>
<evidence type="ECO:0000259" key="14">
    <source>
        <dbReference type="Pfam" id="PF07715"/>
    </source>
</evidence>
<keyword evidence="16" id="KW-1185">Reference proteome</keyword>
<sequence>MVPKLKAGLAVKLLPFAVLSSAGLLSVLAHATPDAVEIIEVSSHPLKLYNDKTLAERLADAGLQFSAAGGVSALPVMNGMMGDRIQLLTDGAPITAACGNQMNPPLSYVSANQVHNISVFPGVSLVSEGGDNIAGVINISTFEPAFSNTSNFQVQEAELGYFFQSNDNARTVSASALVANDTWYIRYAGTRVSADSYEDGRGNKVIDTLYKSTNHIINTGYQDDEQRLQVSLTHQSIPYQGFPNQYMDMTDNSSTGFTALYQHQFSNIALDSTLSLRRTTHEMGFFTPEKTGMMPMNTESEDLTLKLKWLLPASMQGQWVFGQEWYRNNLDDWWPAVENSMMMGPNDYVNINDGERERLAAFAEWSSAHESDWHLSAGARLEYVTTDTGDVQAYNDGNMMGMGSMGGMGGMTAMQSPDAEAAMMFNMSDRGQSDTLIDGTIQAMRELESNGQLIFGLARKNRAPNLYERYTWGRGAMATSMIGWFGDGNGYVGDIDLNPETAHTASITYSVLNGDWAAEISTWYSDVSDYIDVEVIGTFNRSGLTSGARNILQFSNTDAQLYGASVKASRVLIDSTSGKLTLKNAFQWQRGERDDGGDLYQILPMQNTLSVEYVRDAFSSSVSWQWVGNKNDVDLSRFENSTDAYSVVDVNTAYTWQSFTLHFNITNLFDEYYQAPLGGVNVAEFRQDNTNGFNQIAGRGRSFDAGISYSF</sequence>
<dbReference type="InterPro" id="IPR037066">
    <property type="entry name" value="Plug_dom_sf"/>
</dbReference>
<evidence type="ECO:0000256" key="2">
    <source>
        <dbReference type="ARBA" id="ARBA00022448"/>
    </source>
</evidence>
<dbReference type="Gene3D" id="2.40.170.20">
    <property type="entry name" value="TonB-dependent receptor, beta-barrel domain"/>
    <property type="match status" value="1"/>
</dbReference>
<feature type="domain" description="TonB-dependent receptor-like beta-barrel" evidence="13">
    <location>
        <begin position="208"/>
        <end position="668"/>
    </location>
</feature>
<dbReference type="InterPro" id="IPR010917">
    <property type="entry name" value="TonB_rcpt_CS"/>
</dbReference>
<evidence type="ECO:0000259" key="13">
    <source>
        <dbReference type="Pfam" id="PF00593"/>
    </source>
</evidence>
<evidence type="ECO:0000256" key="6">
    <source>
        <dbReference type="ARBA" id="ARBA00023077"/>
    </source>
</evidence>
<evidence type="ECO:0000256" key="3">
    <source>
        <dbReference type="ARBA" id="ARBA00022452"/>
    </source>
</evidence>
<comment type="subcellular location">
    <subcellularLocation>
        <location evidence="1 9">Cell outer membrane</location>
        <topology evidence="1 9">Multi-pass membrane protein</topology>
    </subcellularLocation>
</comment>
<evidence type="ECO:0000256" key="7">
    <source>
        <dbReference type="ARBA" id="ARBA00023136"/>
    </source>
</evidence>
<evidence type="ECO:0000256" key="9">
    <source>
        <dbReference type="PROSITE-ProRule" id="PRU01360"/>
    </source>
</evidence>
<organism evidence="15 16">
    <name type="scientific">Alteromonas confluentis</name>
    <dbReference type="NCBI Taxonomy" id="1656094"/>
    <lineage>
        <taxon>Bacteria</taxon>
        <taxon>Pseudomonadati</taxon>
        <taxon>Pseudomonadota</taxon>
        <taxon>Gammaproteobacteria</taxon>
        <taxon>Alteromonadales</taxon>
        <taxon>Alteromonadaceae</taxon>
        <taxon>Alteromonas/Salinimonas group</taxon>
        <taxon>Alteromonas</taxon>
    </lineage>
</organism>
<dbReference type="STRING" id="1656094.BFC18_10740"/>
<evidence type="ECO:0000256" key="4">
    <source>
        <dbReference type="ARBA" id="ARBA00022692"/>
    </source>
</evidence>
<proteinExistence type="inferred from homology"/>
<dbReference type="GO" id="GO:0044718">
    <property type="term" value="P:siderophore transmembrane transport"/>
    <property type="evidence" value="ECO:0007669"/>
    <property type="project" value="TreeGrafter"/>
</dbReference>
<comment type="similarity">
    <text evidence="9 11">Belongs to the TonB-dependent receptor family.</text>
</comment>
<evidence type="ECO:0000256" key="8">
    <source>
        <dbReference type="ARBA" id="ARBA00023237"/>
    </source>
</evidence>
<dbReference type="InterPro" id="IPR012910">
    <property type="entry name" value="Plug_dom"/>
</dbReference>
<feature type="short sequence motif" description="TonB C-terminal box" evidence="10">
    <location>
        <begin position="694"/>
        <end position="711"/>
    </location>
</feature>
<dbReference type="InterPro" id="IPR036942">
    <property type="entry name" value="Beta-barrel_TonB_sf"/>
</dbReference>
<evidence type="ECO:0000256" key="1">
    <source>
        <dbReference type="ARBA" id="ARBA00004571"/>
    </source>
</evidence>
<dbReference type="EMBL" id="MDHN01000021">
    <property type="protein sequence ID" value="OFC70915.1"/>
    <property type="molecule type" value="Genomic_DNA"/>
</dbReference>
<keyword evidence="6 11" id="KW-0798">TonB box</keyword>
<dbReference type="PANTHER" id="PTHR30069:SF49">
    <property type="entry name" value="OUTER MEMBRANE PROTEIN C"/>
    <property type="match status" value="1"/>
</dbReference>
<dbReference type="Proteomes" id="UP000175691">
    <property type="component" value="Unassembled WGS sequence"/>
</dbReference>
<keyword evidence="4 9" id="KW-0812">Transmembrane</keyword>
<dbReference type="InterPro" id="IPR000531">
    <property type="entry name" value="Beta-barrel_TonB"/>
</dbReference>
<keyword evidence="3 9" id="KW-1134">Transmembrane beta strand</keyword>
<evidence type="ECO:0000256" key="10">
    <source>
        <dbReference type="PROSITE-ProRule" id="PRU10144"/>
    </source>
</evidence>
<dbReference type="Pfam" id="PF00593">
    <property type="entry name" value="TonB_dep_Rec_b-barrel"/>
    <property type="match status" value="1"/>
</dbReference>
<evidence type="ECO:0008006" key="17">
    <source>
        <dbReference type="Google" id="ProtNLM"/>
    </source>
</evidence>
<reference evidence="15 16" key="1">
    <citation type="submission" date="2016-08" db="EMBL/GenBank/DDBJ databases">
        <authorList>
            <person name="Seilhamer J.J."/>
        </authorList>
    </citation>
    <scope>NUCLEOTIDE SEQUENCE [LARGE SCALE GENOMIC DNA]</scope>
    <source>
        <strain evidence="15 16">KCTC 42603</strain>
    </source>
</reference>
<dbReference type="Pfam" id="PF07715">
    <property type="entry name" value="Plug"/>
    <property type="match status" value="1"/>
</dbReference>
<dbReference type="Gene3D" id="2.170.130.10">
    <property type="entry name" value="TonB-dependent receptor, plug domain"/>
    <property type="match status" value="1"/>
</dbReference>
<keyword evidence="5 12" id="KW-0732">Signal</keyword>
<accession>A0A1E7ZBL7</accession>
<dbReference type="GO" id="GO:0015344">
    <property type="term" value="F:siderophore uptake transmembrane transporter activity"/>
    <property type="evidence" value="ECO:0007669"/>
    <property type="project" value="TreeGrafter"/>
</dbReference>
<dbReference type="InterPro" id="IPR039426">
    <property type="entry name" value="TonB-dep_rcpt-like"/>
</dbReference>
<evidence type="ECO:0000256" key="11">
    <source>
        <dbReference type="RuleBase" id="RU003357"/>
    </source>
</evidence>
<feature type="signal peptide" evidence="12">
    <location>
        <begin position="1"/>
        <end position="31"/>
    </location>
</feature>
<name>A0A1E7ZBL7_9ALTE</name>
<dbReference type="PROSITE" id="PS52016">
    <property type="entry name" value="TONB_DEPENDENT_REC_3"/>
    <property type="match status" value="1"/>
</dbReference>
<keyword evidence="2 9" id="KW-0813">Transport</keyword>
<evidence type="ECO:0000256" key="12">
    <source>
        <dbReference type="SAM" id="SignalP"/>
    </source>
</evidence>
<keyword evidence="7 9" id="KW-0472">Membrane</keyword>
<comment type="caution">
    <text evidence="15">The sequence shown here is derived from an EMBL/GenBank/DDBJ whole genome shotgun (WGS) entry which is preliminary data.</text>
</comment>
<protein>
    <recommendedName>
        <fullName evidence="17">TonB-dependent receptor</fullName>
    </recommendedName>
</protein>
<evidence type="ECO:0000313" key="15">
    <source>
        <dbReference type="EMBL" id="OFC70915.1"/>
    </source>
</evidence>
<keyword evidence="8 9" id="KW-0998">Cell outer membrane</keyword>
<evidence type="ECO:0000313" key="16">
    <source>
        <dbReference type="Proteomes" id="UP000175691"/>
    </source>
</evidence>
<dbReference type="PANTHER" id="PTHR30069">
    <property type="entry name" value="TONB-DEPENDENT OUTER MEMBRANE RECEPTOR"/>
    <property type="match status" value="1"/>
</dbReference>
<dbReference type="AlphaFoldDB" id="A0A1E7ZBL7"/>
<gene>
    <name evidence="15" type="ORF">BFC18_10740</name>
</gene>